<gene>
    <name evidence="7" type="ORF">BCR38DRAFT_486024</name>
</gene>
<evidence type="ECO:0000256" key="5">
    <source>
        <dbReference type="SAM" id="MobiDB-lite"/>
    </source>
</evidence>
<evidence type="ECO:0000256" key="2">
    <source>
        <dbReference type="ARBA" id="ARBA00022737"/>
    </source>
</evidence>
<dbReference type="InterPro" id="IPR036322">
    <property type="entry name" value="WD40_repeat_dom_sf"/>
</dbReference>
<reference evidence="7 8" key="1">
    <citation type="submission" date="2016-07" db="EMBL/GenBank/DDBJ databases">
        <title>Pervasive Adenine N6-methylation of Active Genes in Fungi.</title>
        <authorList>
            <consortium name="DOE Joint Genome Institute"/>
            <person name="Mondo S.J."/>
            <person name="Dannebaum R.O."/>
            <person name="Kuo R.C."/>
            <person name="Labutti K."/>
            <person name="Haridas S."/>
            <person name="Kuo A."/>
            <person name="Salamov A."/>
            <person name="Ahrendt S.R."/>
            <person name="Lipzen A."/>
            <person name="Sullivan W."/>
            <person name="Andreopoulos W.B."/>
            <person name="Clum A."/>
            <person name="Lindquist E."/>
            <person name="Daum C."/>
            <person name="Ramamoorthy G.K."/>
            <person name="Gryganskyi A."/>
            <person name="Culley D."/>
            <person name="Magnuson J.K."/>
            <person name="James T.Y."/>
            <person name="O'Malley M.A."/>
            <person name="Stajich J.E."/>
            <person name="Spatafora J.W."/>
            <person name="Visel A."/>
            <person name="Grigoriev I.V."/>
        </authorList>
    </citation>
    <scope>NUCLEOTIDE SEQUENCE [LARGE SCALE GENOMIC DNA]</scope>
    <source>
        <strain evidence="7 8">CBS 129021</strain>
    </source>
</reference>
<feature type="repeat" description="WD" evidence="4">
    <location>
        <begin position="399"/>
        <end position="434"/>
    </location>
</feature>
<protein>
    <recommendedName>
        <fullName evidence="3">Glutamate-rich WD repeat-containing protein 1</fullName>
    </recommendedName>
</protein>
<dbReference type="SMART" id="SM00320">
    <property type="entry name" value="WD40"/>
    <property type="match status" value="4"/>
</dbReference>
<dbReference type="InterPro" id="IPR051972">
    <property type="entry name" value="Glutamate-rich_WD_repeat"/>
</dbReference>
<feature type="compositionally biased region" description="Acidic residues" evidence="5">
    <location>
        <begin position="164"/>
        <end position="178"/>
    </location>
</feature>
<dbReference type="RefSeq" id="XP_040714932.1">
    <property type="nucleotide sequence ID" value="XM_040863978.1"/>
</dbReference>
<evidence type="ECO:0000313" key="7">
    <source>
        <dbReference type="EMBL" id="ORY63275.1"/>
    </source>
</evidence>
<dbReference type="InterPro" id="IPR001680">
    <property type="entry name" value="WD40_rpt"/>
</dbReference>
<feature type="domain" description="Histone-binding protein RBBP4-like N-terminal" evidence="6">
    <location>
        <begin position="97"/>
        <end position="158"/>
    </location>
</feature>
<dbReference type="InterPro" id="IPR015943">
    <property type="entry name" value="WD40/YVTN_repeat-like_dom_sf"/>
</dbReference>
<keyword evidence="2" id="KW-0677">Repeat</keyword>
<feature type="compositionally biased region" description="Acidic residues" evidence="5">
    <location>
        <begin position="24"/>
        <end position="46"/>
    </location>
</feature>
<evidence type="ECO:0000256" key="4">
    <source>
        <dbReference type="PROSITE-ProRule" id="PRU00221"/>
    </source>
</evidence>
<dbReference type="EMBL" id="MCFJ01000008">
    <property type="protein sequence ID" value="ORY63275.1"/>
    <property type="molecule type" value="Genomic_DNA"/>
</dbReference>
<dbReference type="FunCoup" id="A0A1Y2DXD0">
    <property type="interactions" value="858"/>
</dbReference>
<keyword evidence="1 4" id="KW-0853">WD repeat</keyword>
<dbReference type="InterPro" id="IPR020472">
    <property type="entry name" value="WD40_PAC1"/>
</dbReference>
<dbReference type="PANTHER" id="PTHR45903:SF1">
    <property type="entry name" value="GLUTAMATE-RICH WD REPEAT-CONTAINING PROTEIN 1"/>
    <property type="match status" value="1"/>
</dbReference>
<organism evidence="7 8">
    <name type="scientific">Pseudomassariella vexata</name>
    <dbReference type="NCBI Taxonomy" id="1141098"/>
    <lineage>
        <taxon>Eukaryota</taxon>
        <taxon>Fungi</taxon>
        <taxon>Dikarya</taxon>
        <taxon>Ascomycota</taxon>
        <taxon>Pezizomycotina</taxon>
        <taxon>Sordariomycetes</taxon>
        <taxon>Xylariomycetidae</taxon>
        <taxon>Amphisphaeriales</taxon>
        <taxon>Pseudomassariaceae</taxon>
        <taxon>Pseudomassariella</taxon>
    </lineage>
</organism>
<dbReference type="Proteomes" id="UP000193689">
    <property type="component" value="Unassembled WGS sequence"/>
</dbReference>
<dbReference type="PROSITE" id="PS50294">
    <property type="entry name" value="WD_REPEATS_REGION"/>
    <property type="match status" value="2"/>
</dbReference>
<dbReference type="SUPFAM" id="SSF50978">
    <property type="entry name" value="WD40 repeat-like"/>
    <property type="match status" value="1"/>
</dbReference>
<dbReference type="InterPro" id="IPR022052">
    <property type="entry name" value="Histone-bd_RBBP4-like_N"/>
</dbReference>
<feature type="repeat" description="WD" evidence="4">
    <location>
        <begin position="301"/>
        <end position="343"/>
    </location>
</feature>
<evidence type="ECO:0000256" key="1">
    <source>
        <dbReference type="ARBA" id="ARBA00022574"/>
    </source>
</evidence>
<feature type="region of interest" description="Disordered" evidence="5">
    <location>
        <begin position="1"/>
        <end position="46"/>
    </location>
</feature>
<dbReference type="GO" id="GO:0051082">
    <property type="term" value="F:unfolded protein binding"/>
    <property type="evidence" value="ECO:0007669"/>
    <property type="project" value="EnsemblFungi"/>
</dbReference>
<dbReference type="GO" id="GO:0042254">
    <property type="term" value="P:ribosome biogenesis"/>
    <property type="evidence" value="ECO:0007669"/>
    <property type="project" value="EnsemblFungi"/>
</dbReference>
<evidence type="ECO:0000313" key="8">
    <source>
        <dbReference type="Proteomes" id="UP000193689"/>
    </source>
</evidence>
<proteinExistence type="predicted"/>
<keyword evidence="8" id="KW-1185">Reference proteome</keyword>
<dbReference type="InParanoid" id="A0A1Y2DXD0"/>
<dbReference type="GeneID" id="63780190"/>
<dbReference type="GO" id="GO:0005730">
    <property type="term" value="C:nucleolus"/>
    <property type="evidence" value="ECO:0007669"/>
    <property type="project" value="EnsemblFungi"/>
</dbReference>
<dbReference type="OrthoDB" id="2161379at2759"/>
<dbReference type="PANTHER" id="PTHR45903">
    <property type="entry name" value="GLUTAMATE-RICH WD REPEAT-CONTAINING PROTEIN 1"/>
    <property type="match status" value="1"/>
</dbReference>
<dbReference type="AlphaFoldDB" id="A0A1Y2DXD0"/>
<dbReference type="STRING" id="1141098.A0A1Y2DXD0"/>
<sequence length="499" mass="55050">MSKRTADGDNGDAPLKRGGRPEPMDLDDNQEMGEFEDEFEDEFESEDEIFEAGVDGRPDAEREAEERAGAMDVDNGTFIVGRNKLEAGQHLAPDVGTYDMLHSLSTPWPCLSFDIVRDGLGDQREKVYPATMYTVAGTQADSTHQKENQLMVMKFSGLSKIERQEDDSDSDDDDDEVSDPILESKSIPLTSTTNRIRAHRMPAQDPSRPPTTFTATMTESSQVFIHDITPHLASFDTPGTVITPQQNKPLSTIRAHKSEGYALDWSPLVPGGKLLTGDNDGLIYATTRTDGGGWVTDTRAFQGHTGSVEEIQWSPQEASVFASASSDGTVRVWDVRSKSRKPALTVQVSNTDVNVMSWSRLTTHLLATGADDGVWGVWDLRQWKPQTGASDKPSPIASFAYHRDQITSIEWHPTDDSMVAVAAGDNKVTLWDLSVELDDEESKDTAGVQDMPPQLLFEHIVEHAKEVHWHPQIPGTLVVTGSEFSVWRPIPVVYGVPTK</sequence>
<dbReference type="PROSITE" id="PS50082">
    <property type="entry name" value="WD_REPEATS_2"/>
    <property type="match status" value="2"/>
</dbReference>
<name>A0A1Y2DXD0_9PEZI</name>
<dbReference type="Gene3D" id="2.130.10.10">
    <property type="entry name" value="YVTN repeat-like/Quinoprotein amine dehydrogenase"/>
    <property type="match status" value="1"/>
</dbReference>
<dbReference type="PRINTS" id="PR00320">
    <property type="entry name" value="GPROTEINBRPT"/>
</dbReference>
<evidence type="ECO:0000259" key="6">
    <source>
        <dbReference type="Pfam" id="PF12265"/>
    </source>
</evidence>
<dbReference type="Pfam" id="PF12265">
    <property type="entry name" value="CAF1C_H4-bd"/>
    <property type="match status" value="1"/>
</dbReference>
<feature type="region of interest" description="Disordered" evidence="5">
    <location>
        <begin position="161"/>
        <end position="212"/>
    </location>
</feature>
<accession>A0A1Y2DXD0</accession>
<dbReference type="Pfam" id="PF00400">
    <property type="entry name" value="WD40"/>
    <property type="match status" value="2"/>
</dbReference>
<evidence type="ECO:0000256" key="3">
    <source>
        <dbReference type="ARBA" id="ARBA00040876"/>
    </source>
</evidence>
<comment type="caution">
    <text evidence="7">The sequence shown here is derived from an EMBL/GenBank/DDBJ whole genome shotgun (WGS) entry which is preliminary data.</text>
</comment>